<reference evidence="1" key="1">
    <citation type="submission" date="2022-08" db="EMBL/GenBank/DDBJ databases">
        <authorList>
            <consortium name="DOE Joint Genome Institute"/>
            <person name="Min B."/>
            <person name="Riley R."/>
            <person name="Sierra-Patev S."/>
            <person name="Naranjo-Ortiz M."/>
            <person name="Looney B."/>
            <person name="Konkel Z."/>
            <person name="Slot J.C."/>
            <person name="Sakamoto Y."/>
            <person name="Steenwyk J.L."/>
            <person name="Rokas A."/>
            <person name="Carro J."/>
            <person name="Camarero S."/>
            <person name="Ferreira P."/>
            <person name="Molpeceres G."/>
            <person name="Ruiz-Duenas F.J."/>
            <person name="Serrano A."/>
            <person name="Henrissat B."/>
            <person name="Drula E."/>
            <person name="Hughes K.W."/>
            <person name="Mata J.L."/>
            <person name="Ishikawa N.K."/>
            <person name="Vargas-Isla R."/>
            <person name="Ushijima S."/>
            <person name="Smith C.A."/>
            <person name="Ahrendt S."/>
            <person name="Andreopoulos W."/>
            <person name="He G."/>
            <person name="Labutti K."/>
            <person name="Lipzen A."/>
            <person name="Ng V."/>
            <person name="Sandor L."/>
            <person name="Barry K."/>
            <person name="Martinez A.T."/>
            <person name="Xiao Y."/>
            <person name="Gibbons J.G."/>
            <person name="Terashima K."/>
            <person name="Hibbett D.S."/>
            <person name="Grigoriev I.V."/>
        </authorList>
    </citation>
    <scope>NUCLEOTIDE SEQUENCE</scope>
    <source>
        <strain evidence="1">TFB9207</strain>
    </source>
</reference>
<organism evidence="1 2">
    <name type="scientific">Lentinula raphanica</name>
    <dbReference type="NCBI Taxonomy" id="153919"/>
    <lineage>
        <taxon>Eukaryota</taxon>
        <taxon>Fungi</taxon>
        <taxon>Dikarya</taxon>
        <taxon>Basidiomycota</taxon>
        <taxon>Agaricomycotina</taxon>
        <taxon>Agaricomycetes</taxon>
        <taxon>Agaricomycetidae</taxon>
        <taxon>Agaricales</taxon>
        <taxon>Marasmiineae</taxon>
        <taxon>Omphalotaceae</taxon>
        <taxon>Lentinula</taxon>
    </lineage>
</organism>
<comment type="caution">
    <text evidence="1">The sequence shown here is derived from an EMBL/GenBank/DDBJ whole genome shotgun (WGS) entry which is preliminary data.</text>
</comment>
<dbReference type="Proteomes" id="UP001163846">
    <property type="component" value="Unassembled WGS sequence"/>
</dbReference>
<name>A0AA38UF28_9AGAR</name>
<proteinExistence type="predicted"/>
<dbReference type="AlphaFoldDB" id="A0AA38UF28"/>
<dbReference type="EMBL" id="MU806157">
    <property type="protein sequence ID" value="KAJ3838906.1"/>
    <property type="molecule type" value="Genomic_DNA"/>
</dbReference>
<evidence type="ECO:0000313" key="2">
    <source>
        <dbReference type="Proteomes" id="UP001163846"/>
    </source>
</evidence>
<keyword evidence="2" id="KW-1185">Reference proteome</keyword>
<accession>A0AA38UF28</accession>
<gene>
    <name evidence="1" type="ORF">F5878DRAFT_149188</name>
</gene>
<sequence>MILHRNRDWCNTRRRSPDPGPCVARLLRGSGNRGPSSARTPIHFDLLTNQKLASHRSLCSYYLKCNLHSYLLFSPLFWIWSLSLDIDDRYSKFELHSKASPKEKKLWVGLRNRATNSWVDLRAPKEERWSADFLLCMAFGYCLGYDETSNHTMTTQVHFRKRNIPLFVCRSSKLVERYTRLTL</sequence>
<protein>
    <submittedName>
        <fullName evidence="1">Uncharacterized protein</fullName>
    </submittedName>
</protein>
<evidence type="ECO:0000313" key="1">
    <source>
        <dbReference type="EMBL" id="KAJ3838906.1"/>
    </source>
</evidence>